<dbReference type="InterPro" id="IPR016195">
    <property type="entry name" value="Pol/histidinol_Pase-like"/>
</dbReference>
<dbReference type="OrthoDB" id="9788539at2"/>
<dbReference type="Proteomes" id="UP000051048">
    <property type="component" value="Unassembled WGS sequence"/>
</dbReference>
<dbReference type="PANTHER" id="PTHR39181:SF1">
    <property type="entry name" value="TYROSINE-PROTEIN PHOSPHATASE YWQE"/>
    <property type="match status" value="1"/>
</dbReference>
<proteinExistence type="inferred from homology"/>
<dbReference type="Pfam" id="PF19567">
    <property type="entry name" value="CpsB_CapC"/>
    <property type="match status" value="1"/>
</dbReference>
<dbReference type="Gene3D" id="3.20.20.140">
    <property type="entry name" value="Metal-dependent hydrolases"/>
    <property type="match status" value="1"/>
</dbReference>
<dbReference type="PIRSF" id="PIRSF016557">
    <property type="entry name" value="Caps_synth_CpsB"/>
    <property type="match status" value="1"/>
</dbReference>
<keyword evidence="2 5" id="KW-0378">Hydrolase</keyword>
<reference evidence="6 7" key="1">
    <citation type="journal article" date="2015" name="Genome Announc.">
        <title>Expanding the biotechnology potential of lactobacilli through comparative genomics of 213 strains and associated genera.</title>
        <authorList>
            <person name="Sun Z."/>
            <person name="Harris H.M."/>
            <person name="McCann A."/>
            <person name="Guo C."/>
            <person name="Argimon S."/>
            <person name="Zhang W."/>
            <person name="Yang X."/>
            <person name="Jeffery I.B."/>
            <person name="Cooney J.C."/>
            <person name="Kagawa T.F."/>
            <person name="Liu W."/>
            <person name="Song Y."/>
            <person name="Salvetti E."/>
            <person name="Wrobel A."/>
            <person name="Rasinkangas P."/>
            <person name="Parkhill J."/>
            <person name="Rea M.C."/>
            <person name="O'Sullivan O."/>
            <person name="Ritari J."/>
            <person name="Douillard F.P."/>
            <person name="Paul Ross R."/>
            <person name="Yang R."/>
            <person name="Briner A.E."/>
            <person name="Felis G.E."/>
            <person name="de Vos W.M."/>
            <person name="Barrangou R."/>
            <person name="Klaenhammer T.R."/>
            <person name="Caufield P.W."/>
            <person name="Cui Y."/>
            <person name="Zhang H."/>
            <person name="O'Toole P.W."/>
        </authorList>
    </citation>
    <scope>NUCLEOTIDE SEQUENCE [LARGE SCALE GENOMIC DNA]</scope>
    <source>
        <strain evidence="6 7">DSM 15833</strain>
    </source>
</reference>
<dbReference type="InterPro" id="IPR016667">
    <property type="entry name" value="Caps_polysacc_synth_CpsB/CapC"/>
</dbReference>
<comment type="caution">
    <text evidence="6">The sequence shown here is derived from an EMBL/GenBank/DDBJ whole genome shotgun (WGS) entry which is preliminary data.</text>
</comment>
<accession>A0A0R1TJL3</accession>
<dbReference type="GO" id="GO:0030145">
    <property type="term" value="F:manganese ion binding"/>
    <property type="evidence" value="ECO:0007669"/>
    <property type="project" value="UniProtKB-UniRule"/>
</dbReference>
<dbReference type="SUPFAM" id="SSF89550">
    <property type="entry name" value="PHP domain-like"/>
    <property type="match status" value="1"/>
</dbReference>
<evidence type="ECO:0000256" key="4">
    <source>
        <dbReference type="ARBA" id="ARBA00051722"/>
    </source>
</evidence>
<evidence type="ECO:0000313" key="7">
    <source>
        <dbReference type="Proteomes" id="UP000051048"/>
    </source>
</evidence>
<evidence type="ECO:0000313" key="6">
    <source>
        <dbReference type="EMBL" id="KRL81351.1"/>
    </source>
</evidence>
<evidence type="ECO:0000256" key="3">
    <source>
        <dbReference type="ARBA" id="ARBA00022912"/>
    </source>
</evidence>
<evidence type="ECO:0000256" key="2">
    <source>
        <dbReference type="ARBA" id="ARBA00022801"/>
    </source>
</evidence>
<name>A0A0R1TJL3_9LACO</name>
<dbReference type="PATRIC" id="fig|1423740.3.peg.1891"/>
<dbReference type="GO" id="GO:0004725">
    <property type="term" value="F:protein tyrosine phosphatase activity"/>
    <property type="evidence" value="ECO:0007669"/>
    <property type="project" value="UniProtKB-UniRule"/>
</dbReference>
<organism evidence="6 7">
    <name type="scientific">Ligilactobacillus equi DSM 15833 = JCM 10991</name>
    <dbReference type="NCBI Taxonomy" id="1423740"/>
    <lineage>
        <taxon>Bacteria</taxon>
        <taxon>Bacillati</taxon>
        <taxon>Bacillota</taxon>
        <taxon>Bacilli</taxon>
        <taxon>Lactobacillales</taxon>
        <taxon>Lactobacillaceae</taxon>
        <taxon>Ligilactobacillus</taxon>
    </lineage>
</organism>
<comment type="similarity">
    <text evidence="1 5">Belongs to the metallo-dependent hydrolases superfamily. CpsB/CapC family.</text>
</comment>
<evidence type="ECO:0000256" key="1">
    <source>
        <dbReference type="ARBA" id="ARBA00005750"/>
    </source>
</evidence>
<dbReference type="STRING" id="1423740.FC36_GL001754"/>
<dbReference type="AlphaFoldDB" id="A0A0R1TJL3"/>
<comment type="catalytic activity">
    <reaction evidence="4 5">
        <text>O-phospho-L-tyrosyl-[protein] + H2O = L-tyrosyl-[protein] + phosphate</text>
        <dbReference type="Rhea" id="RHEA:10684"/>
        <dbReference type="Rhea" id="RHEA-COMP:10136"/>
        <dbReference type="Rhea" id="RHEA-COMP:20101"/>
        <dbReference type="ChEBI" id="CHEBI:15377"/>
        <dbReference type="ChEBI" id="CHEBI:43474"/>
        <dbReference type="ChEBI" id="CHEBI:46858"/>
        <dbReference type="ChEBI" id="CHEBI:61978"/>
        <dbReference type="EC" id="3.1.3.48"/>
    </reaction>
</comment>
<evidence type="ECO:0000256" key="5">
    <source>
        <dbReference type="PIRNR" id="PIRNR016557"/>
    </source>
</evidence>
<protein>
    <recommendedName>
        <fullName evidence="5">Tyrosine-protein phosphatase</fullName>
        <ecNumber evidence="5">3.1.3.48</ecNumber>
    </recommendedName>
</protein>
<dbReference type="EC" id="3.1.3.48" evidence="5"/>
<keyword evidence="3 5" id="KW-0904">Protein phosphatase</keyword>
<gene>
    <name evidence="6" type="ORF">FC36_GL001754</name>
</gene>
<dbReference type="EMBL" id="AZFH01000037">
    <property type="protein sequence ID" value="KRL81351.1"/>
    <property type="molecule type" value="Genomic_DNA"/>
</dbReference>
<dbReference type="PANTHER" id="PTHR39181">
    <property type="entry name" value="TYROSINE-PROTEIN PHOSPHATASE YWQE"/>
    <property type="match status" value="1"/>
</dbReference>
<sequence>MSQDKLVDLHCHILPGLDDGSPDLEHSLNLAREAVADGVTHILATPHHLDNEYVNHATDVVKAAADFQAQLDAQGIELAVFPGQEVHINGDLLQRYDDLLGIDENKRYMLLEFPHGEVPGYAKRLIFDLRKVGTTPVIVHPERNRGFQKNLDLLYDFISEGALAQLTATSYLGGFGSRVQEISEQLVAHNLVQIMASDAHTLKGRKFVLGEAFDKLTKKMGSEVAQQFELNAENLINGQRVVAQDFTRPSQGSISQRKERKKKRFFFF</sequence>
<dbReference type="RefSeq" id="WP_025020570.1">
    <property type="nucleotide sequence ID" value="NZ_AZFH01000037.1"/>
</dbReference>